<feature type="region of interest" description="Disordered" evidence="1">
    <location>
        <begin position="1"/>
        <end position="22"/>
    </location>
</feature>
<protein>
    <submittedName>
        <fullName evidence="2">Toxin-antitoxin system protein</fullName>
    </submittedName>
</protein>
<proteinExistence type="predicted"/>
<gene>
    <name evidence="2" type="ORF">MNODULE_11220</name>
</gene>
<dbReference type="AlphaFoldDB" id="A0A7X6DQ32"/>
<reference evidence="2 3" key="1">
    <citation type="journal article" date="2020" name="Nature">
        <title>Bacterial chemolithoautotrophy via manganese oxidation.</title>
        <authorList>
            <person name="Yu H."/>
            <person name="Leadbetter J.R."/>
        </authorList>
    </citation>
    <scope>NUCLEOTIDE SEQUENCE [LARGE SCALE GENOMIC DNA]</scope>
    <source>
        <strain evidence="2 3">Mn-1</strain>
    </source>
</reference>
<evidence type="ECO:0000313" key="3">
    <source>
        <dbReference type="Proteomes" id="UP000534783"/>
    </source>
</evidence>
<dbReference type="RefSeq" id="WP_168059828.1">
    <property type="nucleotide sequence ID" value="NZ_VTOW01000002.1"/>
</dbReference>
<organism evidence="2 3">
    <name type="scientific">Candidatus Manganitrophus noduliformans</name>
    <dbReference type="NCBI Taxonomy" id="2606439"/>
    <lineage>
        <taxon>Bacteria</taxon>
        <taxon>Pseudomonadati</taxon>
        <taxon>Nitrospirota</taxon>
        <taxon>Nitrospiria</taxon>
        <taxon>Candidatus Troglogloeales</taxon>
        <taxon>Candidatus Manganitrophaceae</taxon>
        <taxon>Candidatus Manganitrophus</taxon>
    </lineage>
</organism>
<evidence type="ECO:0000256" key="1">
    <source>
        <dbReference type="SAM" id="MobiDB-lite"/>
    </source>
</evidence>
<accession>A0A7X6DQ32</accession>
<name>A0A7X6DQ32_9BACT</name>
<dbReference type="EMBL" id="VTOW01000002">
    <property type="protein sequence ID" value="NKE71308.1"/>
    <property type="molecule type" value="Genomic_DNA"/>
</dbReference>
<evidence type="ECO:0000313" key="2">
    <source>
        <dbReference type="EMBL" id="NKE71308.1"/>
    </source>
</evidence>
<keyword evidence="3" id="KW-1185">Reference proteome</keyword>
<comment type="caution">
    <text evidence="2">The sequence shown here is derived from an EMBL/GenBank/DDBJ whole genome shotgun (WGS) entry which is preliminary data.</text>
</comment>
<sequence length="100" mass="11316">MESATVRISGPSRKTLRDLSDKTGEPMQAILDKAIELYRRQRFLEEVNTAYAAVRQDEKAWSAIEKERGEWDATLLDGLQEVEKPSKVAKVSRKKGVPRG</sequence>
<dbReference type="Proteomes" id="UP000534783">
    <property type="component" value="Unassembled WGS sequence"/>
</dbReference>